<keyword evidence="2 5" id="KW-0645">Protease</keyword>
<dbReference type="InterPro" id="IPR023828">
    <property type="entry name" value="Peptidase_S8_Ser-AS"/>
</dbReference>
<evidence type="ECO:0000256" key="1">
    <source>
        <dbReference type="ARBA" id="ARBA00011073"/>
    </source>
</evidence>
<evidence type="ECO:0000256" key="2">
    <source>
        <dbReference type="ARBA" id="ARBA00022670"/>
    </source>
</evidence>
<dbReference type="PANTHER" id="PTHR43806:SF11">
    <property type="entry name" value="CEREVISIN-RELATED"/>
    <property type="match status" value="1"/>
</dbReference>
<protein>
    <submittedName>
        <fullName evidence="9">S8 family serine peptidase</fullName>
    </submittedName>
</protein>
<proteinExistence type="inferred from homology"/>
<evidence type="ECO:0000313" key="9">
    <source>
        <dbReference type="EMBL" id="MFD1542281.1"/>
    </source>
</evidence>
<comment type="caution">
    <text evidence="9">The sequence shown here is derived from an EMBL/GenBank/DDBJ whole genome shotgun (WGS) entry which is preliminary data.</text>
</comment>
<feature type="active site" description="Charge relay system" evidence="5">
    <location>
        <position position="266"/>
    </location>
</feature>
<keyword evidence="7" id="KW-0732">Signal</keyword>
<dbReference type="Proteomes" id="UP001597097">
    <property type="component" value="Unassembled WGS sequence"/>
</dbReference>
<reference evidence="10" key="1">
    <citation type="journal article" date="2019" name="Int. J. Syst. Evol. Microbiol.">
        <title>The Global Catalogue of Microorganisms (GCM) 10K type strain sequencing project: providing services to taxonomists for standard genome sequencing and annotation.</title>
        <authorList>
            <consortium name="The Broad Institute Genomics Platform"/>
            <consortium name="The Broad Institute Genome Sequencing Center for Infectious Disease"/>
            <person name="Wu L."/>
            <person name="Ma J."/>
        </authorList>
    </citation>
    <scope>NUCLEOTIDE SEQUENCE [LARGE SCALE GENOMIC DNA]</scope>
    <source>
        <strain evidence="10">CGMCC 1.15399</strain>
    </source>
</reference>
<evidence type="ECO:0000256" key="7">
    <source>
        <dbReference type="SAM" id="SignalP"/>
    </source>
</evidence>
<dbReference type="InterPro" id="IPR000209">
    <property type="entry name" value="Peptidase_S8/S53_dom"/>
</dbReference>
<evidence type="ECO:0000256" key="4">
    <source>
        <dbReference type="ARBA" id="ARBA00022825"/>
    </source>
</evidence>
<feature type="chain" id="PRO_5046479684" evidence="7">
    <location>
        <begin position="23"/>
        <end position="372"/>
    </location>
</feature>
<feature type="non-terminal residue" evidence="9">
    <location>
        <position position="372"/>
    </location>
</feature>
<feature type="active site" description="Charge relay system" evidence="5">
    <location>
        <position position="80"/>
    </location>
</feature>
<dbReference type="PROSITE" id="PS00138">
    <property type="entry name" value="SUBTILASE_SER"/>
    <property type="match status" value="1"/>
</dbReference>
<dbReference type="PANTHER" id="PTHR43806">
    <property type="entry name" value="PEPTIDASE S8"/>
    <property type="match status" value="1"/>
</dbReference>
<keyword evidence="4 5" id="KW-0720">Serine protease</keyword>
<keyword evidence="10" id="KW-1185">Reference proteome</keyword>
<feature type="signal peptide" evidence="7">
    <location>
        <begin position="1"/>
        <end position="22"/>
    </location>
</feature>
<dbReference type="PROSITE" id="PS00137">
    <property type="entry name" value="SUBTILASE_HIS"/>
    <property type="match status" value="1"/>
</dbReference>
<gene>
    <name evidence="9" type="ORF">ACFSJ0_34880</name>
</gene>
<dbReference type="InterPro" id="IPR036852">
    <property type="entry name" value="Peptidase_S8/S53_dom_sf"/>
</dbReference>
<dbReference type="SUPFAM" id="SSF52743">
    <property type="entry name" value="Subtilisin-like"/>
    <property type="match status" value="1"/>
</dbReference>
<accession>A0ABW4GIT9</accession>
<comment type="similarity">
    <text evidence="1 5 6">Belongs to the peptidase S8 family.</text>
</comment>
<dbReference type="InterPro" id="IPR023827">
    <property type="entry name" value="Peptidase_S8_Asp-AS"/>
</dbReference>
<dbReference type="RefSeq" id="WP_378623747.1">
    <property type="nucleotide sequence ID" value="NZ_JBHUCM010000031.1"/>
</dbReference>
<evidence type="ECO:0000259" key="8">
    <source>
        <dbReference type="Pfam" id="PF00082"/>
    </source>
</evidence>
<dbReference type="PROSITE" id="PS51892">
    <property type="entry name" value="SUBTILASE"/>
    <property type="match status" value="1"/>
</dbReference>
<name>A0ABW4GIT9_9ACTN</name>
<evidence type="ECO:0000256" key="5">
    <source>
        <dbReference type="PROSITE-ProRule" id="PRU01240"/>
    </source>
</evidence>
<sequence>MIGRTLAAGVLALQLTSAPALAAEQVQVQVRAERSAPVECKPRKGTTQLPGTEPWAQRRLDIKNVWRITRGAGVKVAVVDSGVDYQHPQIQISKFIDITHTGYRDCVGHGTAVAGIIAGRYLAGVPFHGVAPEVQLISVKQSNSEEGQVADLVKGIKEAVDRKADVINVSVRAADHPDLKAVVQYALSRDIVIVAAAGNITKEDGPPEPAYPAAYDGVLAVGSANSDGRRADSSNTATPVGVLGPGVDITAPWTGKSYMRGLEGTSFAAPYVAGVAALVRARFPKLTQQQVRQRITATADGSVGTGTGAGMVNPLMAVTASLSFDPAGAPVVAPPPPSPLPADAVAKAPQPDEHATNVALLVTVGALGIAAA</sequence>
<evidence type="ECO:0000256" key="3">
    <source>
        <dbReference type="ARBA" id="ARBA00022801"/>
    </source>
</evidence>
<dbReference type="PRINTS" id="PR00723">
    <property type="entry name" value="SUBTILISIN"/>
</dbReference>
<evidence type="ECO:0000313" key="10">
    <source>
        <dbReference type="Proteomes" id="UP001597097"/>
    </source>
</evidence>
<dbReference type="InterPro" id="IPR015500">
    <property type="entry name" value="Peptidase_S8_subtilisin-rel"/>
</dbReference>
<dbReference type="Gene3D" id="3.40.50.200">
    <property type="entry name" value="Peptidase S8/S53 domain"/>
    <property type="match status" value="1"/>
</dbReference>
<feature type="active site" description="Charge relay system" evidence="5">
    <location>
        <position position="109"/>
    </location>
</feature>
<dbReference type="InterPro" id="IPR050131">
    <property type="entry name" value="Peptidase_S8_subtilisin-like"/>
</dbReference>
<dbReference type="PROSITE" id="PS00136">
    <property type="entry name" value="SUBTILASE_ASP"/>
    <property type="match status" value="1"/>
</dbReference>
<feature type="domain" description="Peptidase S8/S53" evidence="8">
    <location>
        <begin position="71"/>
        <end position="300"/>
    </location>
</feature>
<evidence type="ECO:0000256" key="6">
    <source>
        <dbReference type="RuleBase" id="RU003355"/>
    </source>
</evidence>
<dbReference type="Pfam" id="PF00082">
    <property type="entry name" value="Peptidase_S8"/>
    <property type="match status" value="1"/>
</dbReference>
<organism evidence="9 10">
    <name type="scientific">Nonomuraea guangzhouensis</name>
    <dbReference type="NCBI Taxonomy" id="1291555"/>
    <lineage>
        <taxon>Bacteria</taxon>
        <taxon>Bacillati</taxon>
        <taxon>Actinomycetota</taxon>
        <taxon>Actinomycetes</taxon>
        <taxon>Streptosporangiales</taxon>
        <taxon>Streptosporangiaceae</taxon>
        <taxon>Nonomuraea</taxon>
    </lineage>
</organism>
<keyword evidence="3 5" id="KW-0378">Hydrolase</keyword>
<dbReference type="EMBL" id="JBHUCM010000031">
    <property type="protein sequence ID" value="MFD1542281.1"/>
    <property type="molecule type" value="Genomic_DNA"/>
</dbReference>
<dbReference type="InterPro" id="IPR022398">
    <property type="entry name" value="Peptidase_S8_His-AS"/>
</dbReference>